<organism evidence="4 5">
    <name type="scientific">Caulobacter segnis</name>
    <dbReference type="NCBI Taxonomy" id="88688"/>
    <lineage>
        <taxon>Bacteria</taxon>
        <taxon>Pseudomonadati</taxon>
        <taxon>Pseudomonadota</taxon>
        <taxon>Alphaproteobacteria</taxon>
        <taxon>Caulobacterales</taxon>
        <taxon>Caulobacteraceae</taxon>
        <taxon>Caulobacter</taxon>
    </lineage>
</organism>
<feature type="compositionally biased region" description="Pro residues" evidence="2">
    <location>
        <begin position="129"/>
        <end position="145"/>
    </location>
</feature>
<dbReference type="GO" id="GO:0051301">
    <property type="term" value="P:cell division"/>
    <property type="evidence" value="ECO:0007669"/>
    <property type="project" value="UniProtKB-KW"/>
</dbReference>
<gene>
    <name evidence="4" type="ORF">B7G68_05820</name>
</gene>
<keyword evidence="3" id="KW-0472">Membrane</keyword>
<evidence type="ECO:0000313" key="5">
    <source>
        <dbReference type="Proteomes" id="UP000240527"/>
    </source>
</evidence>
<accession>A0ABN5IT11</accession>
<keyword evidence="4" id="KW-0131">Cell cycle</keyword>
<evidence type="ECO:0000256" key="2">
    <source>
        <dbReference type="SAM" id="MobiDB-lite"/>
    </source>
</evidence>
<protein>
    <submittedName>
        <fullName evidence="4">Cell division protein</fullName>
    </submittedName>
</protein>
<feature type="region of interest" description="Disordered" evidence="2">
    <location>
        <begin position="110"/>
        <end position="145"/>
    </location>
</feature>
<evidence type="ECO:0000256" key="3">
    <source>
        <dbReference type="SAM" id="Phobius"/>
    </source>
</evidence>
<dbReference type="Proteomes" id="UP000240527">
    <property type="component" value="Chromosome"/>
</dbReference>
<dbReference type="RefSeq" id="WP_013078297.1">
    <property type="nucleotide sequence ID" value="NZ_CP027850.1"/>
</dbReference>
<evidence type="ECO:0000313" key="4">
    <source>
        <dbReference type="EMBL" id="AVQ01409.1"/>
    </source>
</evidence>
<keyword evidence="1" id="KW-0175">Coiled coil</keyword>
<keyword evidence="4" id="KW-0132">Cell division</keyword>
<evidence type="ECO:0000256" key="1">
    <source>
        <dbReference type="SAM" id="Coils"/>
    </source>
</evidence>
<keyword evidence="3" id="KW-1133">Transmembrane helix</keyword>
<feature type="coiled-coil region" evidence="1">
    <location>
        <begin position="39"/>
        <end position="66"/>
    </location>
</feature>
<name>A0ABN5IT11_9CAUL</name>
<feature type="compositionally biased region" description="Low complexity" evidence="2">
    <location>
        <begin position="114"/>
        <end position="128"/>
    </location>
</feature>
<proteinExistence type="predicted"/>
<keyword evidence="5" id="KW-1185">Reference proteome</keyword>
<reference evidence="4 5" key="1">
    <citation type="journal article" date="2015" name="Biotechnol. Bioeng.">
        <title>Genome sequence and phenotypic characterization of Caulobacter segnis.</title>
        <authorList>
            <person name="Patel S."/>
            <person name="Fletcher B."/>
            <person name="Scott D.C."/>
            <person name="Ely B."/>
        </authorList>
    </citation>
    <scope>NUCLEOTIDE SEQUENCE [LARGE SCALE GENOMIC DNA]</scope>
    <source>
        <strain evidence="4 5">TK0059</strain>
    </source>
</reference>
<sequence>MSFMELFNRRVRGFRVVEVVGLGILLSLVTGVYLAKTFAGRERQEIARIEQEIQEEAVRKRLLEAEVAHLEQPRRIEQLAQMMQLQPIAADHEITEDALIDVARRRELPRAPVTAAPEATDALAADAPEPLPDDAPPPPPPGGPQ</sequence>
<keyword evidence="3" id="KW-0812">Transmembrane</keyword>
<feature type="transmembrane region" description="Helical" evidence="3">
    <location>
        <begin position="12"/>
        <end position="35"/>
    </location>
</feature>
<dbReference type="EMBL" id="CP027850">
    <property type="protein sequence ID" value="AVQ01409.1"/>
    <property type="molecule type" value="Genomic_DNA"/>
</dbReference>